<gene>
    <name evidence="1" type="ORF">O4U47_11180</name>
</gene>
<evidence type="ECO:0000313" key="1">
    <source>
        <dbReference type="EMBL" id="MDA2805077.1"/>
    </source>
</evidence>
<proteinExistence type="predicted"/>
<reference evidence="1" key="1">
    <citation type="submission" date="2023-01" db="EMBL/GenBank/DDBJ databases">
        <title>Draft genome sequence of Nocardiopsis sp. LSu2-4 isolated from halophytes.</title>
        <authorList>
            <person name="Duangmal K."/>
            <person name="Chantavorakit T."/>
        </authorList>
    </citation>
    <scope>NUCLEOTIDE SEQUENCE</scope>
    <source>
        <strain evidence="1">LSu2-4</strain>
    </source>
</reference>
<dbReference type="Proteomes" id="UP001165685">
    <property type="component" value="Unassembled WGS sequence"/>
</dbReference>
<keyword evidence="2" id="KW-1185">Reference proteome</keyword>
<dbReference type="RefSeq" id="WP_270677724.1">
    <property type="nucleotide sequence ID" value="NZ_JAQFWP010000016.1"/>
</dbReference>
<evidence type="ECO:0008006" key="3">
    <source>
        <dbReference type="Google" id="ProtNLM"/>
    </source>
</evidence>
<dbReference type="EMBL" id="JAQFWP010000016">
    <property type="protein sequence ID" value="MDA2805077.1"/>
    <property type="molecule type" value="Genomic_DNA"/>
</dbReference>
<evidence type="ECO:0000313" key="2">
    <source>
        <dbReference type="Proteomes" id="UP001165685"/>
    </source>
</evidence>
<organism evidence="1 2">
    <name type="scientific">Nocardiopsis suaedae</name>
    <dbReference type="NCBI Taxonomy" id="3018444"/>
    <lineage>
        <taxon>Bacteria</taxon>
        <taxon>Bacillati</taxon>
        <taxon>Actinomycetota</taxon>
        <taxon>Actinomycetes</taxon>
        <taxon>Streptosporangiales</taxon>
        <taxon>Nocardiopsidaceae</taxon>
        <taxon>Nocardiopsis</taxon>
    </lineage>
</organism>
<sequence>MIQGGVAFHTYVRSEETAERVRNALRMDEQKVETIVDTFVECRDYKRFEKELGRSSIGIIVGEPGSGRGTAGINALAVLRPGCPIQEEMPDLDERDAGLSGLEAEKGRTYLIDLTHAPDIDPAQRTALRSFAGTVREAGTLLVIIATPKQWTEEFGEAYAWLEIEEPPPPLEVFFRSMRHRTCEEDARWWCEDEGVRAALRGAEPGRATQLAGKAARGRPEAGDGGEDVYRTWIDSVIGSFSDPAKDLRRWFAEHDHEKEFQRVLLEAVALLEGARCPVVLKQAHELAQRWKVPSAWRTPISGSGLSELLHDFPATVVDDRIRFTRQEIRDGALDHLWREHPHARADLLSWSESAAAELPWAERGHLADRWLRLGLRHADAFPVTELMKSWGRTAELTWAAVPAVAEAAVTAEIGGVVRAELYRVAVSTRTRQLDRMVAEVCGVYGRVLPRSAMVRLRLIAAKVPHQWAGSLVGIFENIADEPGNLESVLDELTTWVADPSGHGHRGYFAVQGLGHLLTRPAQGQEEREPVIFTELAESRVSADTAAKCWDALMADNARVSRTLWTWLNAFSAWPGVPEPVKESLRSAVHGAPDNAAAVLRVIRRWRLAHGRRAAEVDRLYEDISGRES</sequence>
<comment type="caution">
    <text evidence="1">The sequence shown here is derived from an EMBL/GenBank/DDBJ whole genome shotgun (WGS) entry which is preliminary data.</text>
</comment>
<accession>A0ABT4TLU8</accession>
<name>A0ABT4TLU8_9ACTN</name>
<protein>
    <recommendedName>
        <fullName evidence="3">ATP-binding protein</fullName>
    </recommendedName>
</protein>